<feature type="transmembrane region" description="Helical" evidence="1">
    <location>
        <begin position="12"/>
        <end position="31"/>
    </location>
</feature>
<dbReference type="RefSeq" id="WP_148059533.1">
    <property type="nucleotide sequence ID" value="NZ_RKHQ01000001.1"/>
</dbReference>
<keyword evidence="1" id="KW-1133">Transmembrane helix</keyword>
<dbReference type="AlphaFoldDB" id="A0A3N2D8H1"/>
<protein>
    <recommendedName>
        <fullName evidence="4">DUF2975 family protein</fullName>
    </recommendedName>
</protein>
<organism evidence="2 3">
    <name type="scientific">Salana multivorans</name>
    <dbReference type="NCBI Taxonomy" id="120377"/>
    <lineage>
        <taxon>Bacteria</taxon>
        <taxon>Bacillati</taxon>
        <taxon>Actinomycetota</taxon>
        <taxon>Actinomycetes</taxon>
        <taxon>Micrococcales</taxon>
        <taxon>Beutenbergiaceae</taxon>
        <taxon>Salana</taxon>
    </lineage>
</organism>
<evidence type="ECO:0000313" key="2">
    <source>
        <dbReference type="EMBL" id="ROR96081.1"/>
    </source>
</evidence>
<proteinExistence type="predicted"/>
<dbReference type="OrthoDB" id="4953770at2"/>
<keyword evidence="1" id="KW-0812">Transmembrane</keyword>
<feature type="transmembrane region" description="Helical" evidence="1">
    <location>
        <begin position="119"/>
        <end position="138"/>
    </location>
</feature>
<reference evidence="2 3" key="1">
    <citation type="submission" date="2018-11" db="EMBL/GenBank/DDBJ databases">
        <title>Sequencing the genomes of 1000 actinobacteria strains.</title>
        <authorList>
            <person name="Klenk H.-P."/>
        </authorList>
    </citation>
    <scope>NUCLEOTIDE SEQUENCE [LARGE SCALE GENOMIC DNA]</scope>
    <source>
        <strain evidence="2 3">DSM 13521</strain>
    </source>
</reference>
<evidence type="ECO:0008006" key="4">
    <source>
        <dbReference type="Google" id="ProtNLM"/>
    </source>
</evidence>
<name>A0A3N2D8H1_9MICO</name>
<dbReference type="Proteomes" id="UP000275356">
    <property type="component" value="Unassembled WGS sequence"/>
</dbReference>
<comment type="caution">
    <text evidence="2">The sequence shown here is derived from an EMBL/GenBank/DDBJ whole genome shotgun (WGS) entry which is preliminary data.</text>
</comment>
<keyword evidence="3" id="KW-1185">Reference proteome</keyword>
<feature type="transmembrane region" description="Helical" evidence="1">
    <location>
        <begin position="87"/>
        <end position="113"/>
    </location>
</feature>
<feature type="transmembrane region" description="Helical" evidence="1">
    <location>
        <begin position="51"/>
        <end position="75"/>
    </location>
</feature>
<keyword evidence="1" id="KW-0472">Membrane</keyword>
<dbReference type="EMBL" id="RKHQ01000001">
    <property type="protein sequence ID" value="ROR96081.1"/>
    <property type="molecule type" value="Genomic_DNA"/>
</dbReference>
<gene>
    <name evidence="2" type="ORF">EDD28_0655</name>
</gene>
<evidence type="ECO:0000313" key="3">
    <source>
        <dbReference type="Proteomes" id="UP000275356"/>
    </source>
</evidence>
<evidence type="ECO:0000256" key="1">
    <source>
        <dbReference type="SAM" id="Phobius"/>
    </source>
</evidence>
<accession>A0A3N2D8H1</accession>
<sequence>MDRAETVGWRLALGSLVVGALLVQVVLIPLVARSLASTYPDLADLFFAYTWWAIGAMCGVQAALLVLWRLVGLAAERTLTPSRLTRLTGIAAIFFSLAATAFACLFLHVGLVARLGSPSVLLGLLASLALALLSPVVIRTTGGLVARAGKGPAQVVRRAT</sequence>